<dbReference type="CDD" id="cd00156">
    <property type="entry name" value="REC"/>
    <property type="match status" value="1"/>
</dbReference>
<dbReference type="PROSITE" id="PS50110">
    <property type="entry name" value="RESPONSE_REGULATORY"/>
    <property type="match status" value="1"/>
</dbReference>
<reference evidence="8 11" key="2">
    <citation type="submission" date="2018-05" db="EMBL/GenBank/DDBJ databases">
        <title>Genomic Encyclopedia of Type Strains, Phase IV (KMG-V): Genome sequencing to study the core and pangenomes of soil and plant-associated prokaryotes.</title>
        <authorList>
            <person name="Whitman W."/>
        </authorList>
    </citation>
    <scope>NUCLEOTIDE SEQUENCE [LARGE SCALE GENOMIC DNA]</scope>
    <source>
        <strain evidence="8 11">SIr-6563</strain>
    </source>
</reference>
<evidence type="ECO:0000313" key="9">
    <source>
        <dbReference type="EMBL" id="SEJ75005.1"/>
    </source>
</evidence>
<dbReference type="CDD" id="cd00009">
    <property type="entry name" value="AAA"/>
    <property type="match status" value="1"/>
</dbReference>
<sequence length="461" mass="49717">MPHALIVEDDPNSLSGLSAILAADGFSVDTAATLADARAALGRFIPDVVLVDLNLPDGSGLELLPHLPAQPPGGALPVIVMTGNATVESAIEGLRHGIWDYLLKPVNIPRLRSLLARIPRPYELSEEVRTLRASLRELGRFGPMLGRSNAIQHVYDAIEQFAPTESAILVQGEPGTGKEVAARTLHQLSRRRKGPFVVCDVRALAAEAAGGRPLASILFGHERGAFNGAEQREPGLVDQASGGTLFIDELTDLPRAQQEALLRALDSQTFMRVGGSSEVGTDFRLIAATRTVPRDAVQQGMLHEDLWLRLDAAALQLPPLRERDEDAALLAVACVDALNIEAHSRGLTGTTRLVSPAFIRECLGYDWPGNVRELHERVQRAWHASGEVLETLQAEESNGTGTRDGNGNRVQVTVGTPLADVEEMLIRATLDAVGGTRHRAASLLGISPKTLYNKLQRMRLN</sequence>
<dbReference type="GO" id="GO:0005524">
    <property type="term" value="F:ATP binding"/>
    <property type="evidence" value="ECO:0007669"/>
    <property type="project" value="UniProtKB-KW"/>
</dbReference>
<keyword evidence="4" id="KW-0804">Transcription</keyword>
<dbReference type="Pfam" id="PF00072">
    <property type="entry name" value="Response_reg"/>
    <property type="match status" value="1"/>
</dbReference>
<dbReference type="SUPFAM" id="SSF46689">
    <property type="entry name" value="Homeodomain-like"/>
    <property type="match status" value="1"/>
</dbReference>
<dbReference type="SMART" id="SM00382">
    <property type="entry name" value="AAA"/>
    <property type="match status" value="1"/>
</dbReference>
<dbReference type="Pfam" id="PF02954">
    <property type="entry name" value="HTH_8"/>
    <property type="match status" value="1"/>
</dbReference>
<evidence type="ECO:0000256" key="2">
    <source>
        <dbReference type="ARBA" id="ARBA00022840"/>
    </source>
</evidence>
<feature type="domain" description="Sigma-54 factor interaction" evidence="6">
    <location>
        <begin position="144"/>
        <end position="383"/>
    </location>
</feature>
<dbReference type="AlphaFoldDB" id="A0A1A5XA16"/>
<dbReference type="RefSeq" id="WP_065061323.1">
    <property type="nucleotide sequence ID" value="NZ_CADFGN010000003.1"/>
</dbReference>
<keyword evidence="11" id="KW-1185">Reference proteome</keyword>
<evidence type="ECO:0000256" key="1">
    <source>
        <dbReference type="ARBA" id="ARBA00022741"/>
    </source>
</evidence>
<dbReference type="Gene3D" id="3.40.50.300">
    <property type="entry name" value="P-loop containing nucleotide triphosphate hydrolases"/>
    <property type="match status" value="1"/>
</dbReference>
<keyword evidence="2" id="KW-0067">ATP-binding</keyword>
<dbReference type="GO" id="GO:0000160">
    <property type="term" value="P:phosphorelay signal transduction system"/>
    <property type="evidence" value="ECO:0007669"/>
    <property type="project" value="InterPro"/>
</dbReference>
<dbReference type="Proteomes" id="UP000247515">
    <property type="component" value="Unassembled WGS sequence"/>
</dbReference>
<dbReference type="SMART" id="SM00448">
    <property type="entry name" value="REC"/>
    <property type="match status" value="1"/>
</dbReference>
<evidence type="ECO:0000256" key="5">
    <source>
        <dbReference type="PROSITE-ProRule" id="PRU00169"/>
    </source>
</evidence>
<dbReference type="InterPro" id="IPR027417">
    <property type="entry name" value="P-loop_NTPase"/>
</dbReference>
<dbReference type="FunFam" id="3.40.50.300:FF:000006">
    <property type="entry name" value="DNA-binding transcriptional regulator NtrC"/>
    <property type="match status" value="1"/>
</dbReference>
<evidence type="ECO:0000259" key="6">
    <source>
        <dbReference type="PROSITE" id="PS50045"/>
    </source>
</evidence>
<dbReference type="GO" id="GO:0043565">
    <property type="term" value="F:sequence-specific DNA binding"/>
    <property type="evidence" value="ECO:0007669"/>
    <property type="project" value="InterPro"/>
</dbReference>
<feature type="modified residue" description="4-aspartylphosphate" evidence="5">
    <location>
        <position position="52"/>
    </location>
</feature>
<feature type="domain" description="Response regulatory" evidence="7">
    <location>
        <begin position="3"/>
        <end position="119"/>
    </location>
</feature>
<keyword evidence="5" id="KW-0597">Phosphoprotein</keyword>
<dbReference type="PANTHER" id="PTHR32071">
    <property type="entry name" value="TRANSCRIPTIONAL REGULATORY PROTEIN"/>
    <property type="match status" value="1"/>
</dbReference>
<dbReference type="InterPro" id="IPR002078">
    <property type="entry name" value="Sigma_54_int"/>
</dbReference>
<dbReference type="PROSITE" id="PS50045">
    <property type="entry name" value="SIGMA54_INTERACT_4"/>
    <property type="match status" value="1"/>
</dbReference>
<dbReference type="InterPro" id="IPR002197">
    <property type="entry name" value="HTH_Fis"/>
</dbReference>
<dbReference type="PROSITE" id="PS00676">
    <property type="entry name" value="SIGMA54_INTERACT_2"/>
    <property type="match status" value="1"/>
</dbReference>
<name>A0A1A5XA16_9BURK</name>
<keyword evidence="1" id="KW-0547">Nucleotide-binding</keyword>
<organism evidence="9 10">
    <name type="scientific">Paraburkholderia tropica</name>
    <dbReference type="NCBI Taxonomy" id="92647"/>
    <lineage>
        <taxon>Bacteria</taxon>
        <taxon>Pseudomonadati</taxon>
        <taxon>Pseudomonadota</taxon>
        <taxon>Betaproteobacteria</taxon>
        <taxon>Burkholderiales</taxon>
        <taxon>Burkholderiaceae</taxon>
        <taxon>Paraburkholderia</taxon>
    </lineage>
</organism>
<dbReference type="Proteomes" id="UP000183529">
    <property type="component" value="Unassembled WGS sequence"/>
</dbReference>
<protein>
    <submittedName>
        <fullName evidence="8">Two component Fis family sigma54 specific transcriptional regulator (NtrC subfamily)</fullName>
    </submittedName>
    <submittedName>
        <fullName evidence="9">Two component, sigma54 specific, transcriptional regulator, NtrC subfamily, Fis family</fullName>
    </submittedName>
</protein>
<dbReference type="PRINTS" id="PR01590">
    <property type="entry name" value="HTHFIS"/>
</dbReference>
<dbReference type="OrthoDB" id="9761705at2"/>
<dbReference type="InterPro" id="IPR003593">
    <property type="entry name" value="AAA+_ATPase"/>
</dbReference>
<dbReference type="InterPro" id="IPR001789">
    <property type="entry name" value="Sig_transdc_resp-reg_receiver"/>
</dbReference>
<dbReference type="SUPFAM" id="SSF52172">
    <property type="entry name" value="CheY-like"/>
    <property type="match status" value="1"/>
</dbReference>
<reference evidence="9 10" key="1">
    <citation type="submission" date="2016-10" db="EMBL/GenBank/DDBJ databases">
        <authorList>
            <person name="Varghese N."/>
            <person name="Submissions S."/>
        </authorList>
    </citation>
    <scope>NUCLEOTIDE SEQUENCE [LARGE SCALE GENOMIC DNA]</scope>
    <source>
        <strain evidence="9 10">LMG 22274</strain>
    </source>
</reference>
<proteinExistence type="predicted"/>
<dbReference type="SUPFAM" id="SSF52540">
    <property type="entry name" value="P-loop containing nucleoside triphosphate hydrolases"/>
    <property type="match status" value="1"/>
</dbReference>
<evidence type="ECO:0000313" key="8">
    <source>
        <dbReference type="EMBL" id="PXX13542.1"/>
    </source>
</evidence>
<dbReference type="Gene3D" id="1.10.8.60">
    <property type="match status" value="1"/>
</dbReference>
<evidence type="ECO:0000259" key="7">
    <source>
        <dbReference type="PROSITE" id="PS50110"/>
    </source>
</evidence>
<dbReference type="GO" id="GO:0006355">
    <property type="term" value="P:regulation of DNA-templated transcription"/>
    <property type="evidence" value="ECO:0007669"/>
    <property type="project" value="InterPro"/>
</dbReference>
<dbReference type="InterPro" id="IPR058031">
    <property type="entry name" value="AAA_lid_NorR"/>
</dbReference>
<dbReference type="Pfam" id="PF00158">
    <property type="entry name" value="Sigma54_activat"/>
    <property type="match status" value="1"/>
</dbReference>
<evidence type="ECO:0000313" key="10">
    <source>
        <dbReference type="Proteomes" id="UP000183529"/>
    </source>
</evidence>
<dbReference type="InterPro" id="IPR011006">
    <property type="entry name" value="CheY-like_superfamily"/>
</dbReference>
<evidence type="ECO:0000313" key="11">
    <source>
        <dbReference type="Proteomes" id="UP000247515"/>
    </source>
</evidence>
<accession>A0A1A5XA16</accession>
<evidence type="ECO:0000256" key="3">
    <source>
        <dbReference type="ARBA" id="ARBA00023015"/>
    </source>
</evidence>
<dbReference type="EMBL" id="FNZM01000008">
    <property type="protein sequence ID" value="SEJ75005.1"/>
    <property type="molecule type" value="Genomic_DNA"/>
</dbReference>
<dbReference type="Gene3D" id="1.10.10.60">
    <property type="entry name" value="Homeodomain-like"/>
    <property type="match status" value="1"/>
</dbReference>
<dbReference type="Pfam" id="PF25601">
    <property type="entry name" value="AAA_lid_14"/>
    <property type="match status" value="1"/>
</dbReference>
<dbReference type="InterPro" id="IPR009057">
    <property type="entry name" value="Homeodomain-like_sf"/>
</dbReference>
<gene>
    <name evidence="8" type="ORF">C7400_115107</name>
    <name evidence="9" type="ORF">SAMN05216550_10853</name>
</gene>
<evidence type="ECO:0000256" key="4">
    <source>
        <dbReference type="ARBA" id="ARBA00023163"/>
    </source>
</evidence>
<keyword evidence="3" id="KW-0805">Transcription regulation</keyword>
<dbReference type="InterPro" id="IPR025943">
    <property type="entry name" value="Sigma_54_int_dom_ATP-bd_2"/>
</dbReference>
<dbReference type="Gene3D" id="3.40.50.2300">
    <property type="match status" value="1"/>
</dbReference>
<dbReference type="EMBL" id="QJJV01000015">
    <property type="protein sequence ID" value="PXX13542.1"/>
    <property type="molecule type" value="Genomic_DNA"/>
</dbReference>
<comment type="caution">
    <text evidence="9">The sequence shown here is derived from an EMBL/GenBank/DDBJ whole genome shotgun (WGS) entry which is preliminary data.</text>
</comment>